<name>A0A0N0ME13_9HYPH</name>
<organism evidence="1 2">
    <name type="scientific">Bosea vaviloviae</name>
    <dbReference type="NCBI Taxonomy" id="1526658"/>
    <lineage>
        <taxon>Bacteria</taxon>
        <taxon>Pseudomonadati</taxon>
        <taxon>Pseudomonadota</taxon>
        <taxon>Alphaproteobacteria</taxon>
        <taxon>Hyphomicrobiales</taxon>
        <taxon>Boseaceae</taxon>
        <taxon>Bosea</taxon>
    </lineage>
</organism>
<sequence length="132" mass="14886">MHSRAYASHGVGRPIRRRVERWFLNLESSIRVEIAAKISLLQQVGPTLGRPHADTLKGSAYPNMKELRVQIGGDPWRIFFAFDPRRSAILLVDGNKGGDGRFHEVNLPIADERYRDHLATLIVPPPSKRGPK</sequence>
<keyword evidence="2" id="KW-1185">Reference proteome</keyword>
<dbReference type="PATRIC" id="fig|1526658.3.peg.4309"/>
<evidence type="ECO:0000313" key="1">
    <source>
        <dbReference type="EMBL" id="KPH83178.1"/>
    </source>
</evidence>
<comment type="caution">
    <text evidence="1">The sequence shown here is derived from an EMBL/GenBank/DDBJ whole genome shotgun (WGS) entry which is preliminary data.</text>
</comment>
<evidence type="ECO:0008006" key="3">
    <source>
        <dbReference type="Google" id="ProtNLM"/>
    </source>
</evidence>
<accession>A0A0N0ME13</accession>
<dbReference type="OrthoDB" id="330810at2"/>
<evidence type="ECO:0000313" key="2">
    <source>
        <dbReference type="Proteomes" id="UP000037822"/>
    </source>
</evidence>
<dbReference type="Pfam" id="PF05973">
    <property type="entry name" value="Gp49"/>
    <property type="match status" value="1"/>
</dbReference>
<protein>
    <recommendedName>
        <fullName evidence="3">Addiction module toxin RelE</fullName>
    </recommendedName>
</protein>
<dbReference type="InterPro" id="IPR009241">
    <property type="entry name" value="HigB-like"/>
</dbReference>
<dbReference type="AlphaFoldDB" id="A0A0N0ME13"/>
<proteinExistence type="predicted"/>
<dbReference type="EMBL" id="LGSZ01000004">
    <property type="protein sequence ID" value="KPH83178.1"/>
    <property type="molecule type" value="Genomic_DNA"/>
</dbReference>
<reference evidence="1 2" key="1">
    <citation type="submission" date="2015-07" db="EMBL/GenBank/DDBJ databases">
        <title>Whole genome sequencing of Bosea vaviloviae isolated from cave pool.</title>
        <authorList>
            <person name="Tan N.E.H."/>
            <person name="Lee Y.P."/>
            <person name="Gan H.M."/>
            <person name="Barton H."/>
            <person name="Savka M.A."/>
        </authorList>
    </citation>
    <scope>NUCLEOTIDE SEQUENCE [LARGE SCALE GENOMIC DNA]</scope>
    <source>
        <strain evidence="1 2">SD260</strain>
    </source>
</reference>
<dbReference type="Proteomes" id="UP000037822">
    <property type="component" value="Unassembled WGS sequence"/>
</dbReference>
<gene>
    <name evidence="1" type="ORF">AE618_00110</name>
</gene>